<evidence type="ECO:0008006" key="2">
    <source>
        <dbReference type="Google" id="ProtNLM"/>
    </source>
</evidence>
<feature type="non-terminal residue" evidence="1">
    <location>
        <position position="279"/>
    </location>
</feature>
<accession>A0A382W7M0</accession>
<dbReference type="AlphaFoldDB" id="A0A382W7M0"/>
<organism evidence="1">
    <name type="scientific">marine metagenome</name>
    <dbReference type="NCBI Taxonomy" id="408172"/>
    <lineage>
        <taxon>unclassified sequences</taxon>
        <taxon>metagenomes</taxon>
        <taxon>ecological metagenomes</taxon>
    </lineage>
</organism>
<sequence length="279" mass="32266">KDIIFAFSHFLRIKKYKKKYILYDNWNLSKIISEEINSSKDYSSKIIGILNYRFAKNLSDKKIPIKKTINRFENQIVDKGRNLGFRRYFKKIKTYGYQGFLNFPHFMHSIPTKYEEQAKVIPSEIITVGKIYIKPKKEFFPKLKVNVGPALNFPDIYKINKKNKKIGVLIILTGIRALDLKLLEWVDKIEKINKNIKITLKPHPILAIDKISFEGSFSKNLIISNEKLSSLLEKTSIVVCSGPTSATIESLAYNCFLIVPAIDAFDELNLKILNISKKK</sequence>
<name>A0A382W7M0_9ZZZZ</name>
<protein>
    <recommendedName>
        <fullName evidence="2">Glycosyl transferase family 28 C-terminal domain-containing protein</fullName>
    </recommendedName>
</protein>
<proteinExistence type="predicted"/>
<gene>
    <name evidence="1" type="ORF">METZ01_LOCUS407179</name>
</gene>
<dbReference type="EMBL" id="UINC01157371">
    <property type="protein sequence ID" value="SVD54325.1"/>
    <property type="molecule type" value="Genomic_DNA"/>
</dbReference>
<reference evidence="1" key="1">
    <citation type="submission" date="2018-05" db="EMBL/GenBank/DDBJ databases">
        <authorList>
            <person name="Lanie J.A."/>
            <person name="Ng W.-L."/>
            <person name="Kazmierczak K.M."/>
            <person name="Andrzejewski T.M."/>
            <person name="Davidsen T.M."/>
            <person name="Wayne K.J."/>
            <person name="Tettelin H."/>
            <person name="Glass J.I."/>
            <person name="Rusch D."/>
            <person name="Podicherti R."/>
            <person name="Tsui H.-C.T."/>
            <person name="Winkler M.E."/>
        </authorList>
    </citation>
    <scope>NUCLEOTIDE SEQUENCE</scope>
</reference>
<evidence type="ECO:0000313" key="1">
    <source>
        <dbReference type="EMBL" id="SVD54325.1"/>
    </source>
</evidence>
<feature type="non-terminal residue" evidence="1">
    <location>
        <position position="1"/>
    </location>
</feature>